<accession>A0AAX4JPQ5</accession>
<dbReference type="Proteomes" id="UP001355207">
    <property type="component" value="Chromosome 2"/>
</dbReference>
<reference evidence="2 3" key="1">
    <citation type="submission" date="2024-01" db="EMBL/GenBank/DDBJ databases">
        <title>Comparative genomics of Cryptococcus and Kwoniella reveals pathogenesis evolution and contrasting modes of karyotype evolution via chromosome fusion or intercentromeric recombination.</title>
        <authorList>
            <person name="Coelho M.A."/>
            <person name="David-Palma M."/>
            <person name="Shea T."/>
            <person name="Bowers K."/>
            <person name="McGinley-Smith S."/>
            <person name="Mohammad A.W."/>
            <person name="Gnirke A."/>
            <person name="Yurkov A.M."/>
            <person name="Nowrousian M."/>
            <person name="Sun S."/>
            <person name="Cuomo C.A."/>
            <person name="Heitman J."/>
        </authorList>
    </citation>
    <scope>NUCLEOTIDE SEQUENCE [LARGE SCALE GENOMIC DNA]</scope>
    <source>
        <strain evidence="2 3">CBS 6074</strain>
    </source>
</reference>
<evidence type="ECO:0000313" key="2">
    <source>
        <dbReference type="EMBL" id="WWC86858.1"/>
    </source>
</evidence>
<evidence type="ECO:0000313" key="3">
    <source>
        <dbReference type="Proteomes" id="UP001355207"/>
    </source>
</evidence>
<feature type="coiled-coil region" evidence="1">
    <location>
        <begin position="111"/>
        <end position="145"/>
    </location>
</feature>
<sequence length="355" mass="40699">MVAKITTLPSAIPIVAEIWTHICRFDGATRKYITSGYVKLPLVEPDLEVWCRICLISRSWKFLTDNEREDIARFHKAIVEGSHPPQQLVPVDDDLEARITAQVTGIFEIKINQLNQRIYDLNVKVNRLSSENQDLAEKMATLTKKQDTATSALANAFTQQSCSDNDHVDVVLDKVLSGHARVQDLCERLDLKLDRIDARVDRDDVRFSKVDSKFEDLFNQVSISRKNIEQLTLRANQSKVNQDRWESSLEEVDNMKTRMEFAIEQVQVREMNQVLRAISRGAHPVPTLNGMRCPEGKIPFPGDSKHKWVLSLPEDIQKLSEPDLESWLDAYEISQVSRDFDFMTKVSTEDKKAFL</sequence>
<evidence type="ECO:0000256" key="1">
    <source>
        <dbReference type="SAM" id="Coils"/>
    </source>
</evidence>
<gene>
    <name evidence="2" type="ORF">L201_001737</name>
</gene>
<dbReference type="RefSeq" id="XP_066073621.1">
    <property type="nucleotide sequence ID" value="XM_066217524.1"/>
</dbReference>
<dbReference type="EMBL" id="CP144099">
    <property type="protein sequence ID" value="WWC86858.1"/>
    <property type="molecule type" value="Genomic_DNA"/>
</dbReference>
<protein>
    <submittedName>
        <fullName evidence="2">Uncharacterized protein</fullName>
    </submittedName>
</protein>
<name>A0AAX4JPQ5_9TREE</name>
<dbReference type="AlphaFoldDB" id="A0AAX4JPQ5"/>
<keyword evidence="3" id="KW-1185">Reference proteome</keyword>
<proteinExistence type="predicted"/>
<dbReference type="GeneID" id="91092409"/>
<organism evidence="2 3">
    <name type="scientific">Kwoniella dendrophila CBS 6074</name>
    <dbReference type="NCBI Taxonomy" id="1295534"/>
    <lineage>
        <taxon>Eukaryota</taxon>
        <taxon>Fungi</taxon>
        <taxon>Dikarya</taxon>
        <taxon>Basidiomycota</taxon>
        <taxon>Agaricomycotina</taxon>
        <taxon>Tremellomycetes</taxon>
        <taxon>Tremellales</taxon>
        <taxon>Cryptococcaceae</taxon>
        <taxon>Kwoniella</taxon>
    </lineage>
</organism>
<keyword evidence="1" id="KW-0175">Coiled coil</keyword>